<evidence type="ECO:0000256" key="1">
    <source>
        <dbReference type="ARBA" id="ARBA00004141"/>
    </source>
</evidence>
<feature type="transmembrane region" description="Helical" evidence="10">
    <location>
        <begin position="244"/>
        <end position="268"/>
    </location>
</feature>
<dbReference type="PANTHER" id="PTHR23500">
    <property type="entry name" value="SOLUTE CARRIER FAMILY 2, FACILITATED GLUCOSE TRANSPORTER"/>
    <property type="match status" value="1"/>
</dbReference>
<evidence type="ECO:0000256" key="2">
    <source>
        <dbReference type="ARBA" id="ARBA00010992"/>
    </source>
</evidence>
<dbReference type="InterPro" id="IPR003663">
    <property type="entry name" value="Sugar/inositol_transpt"/>
</dbReference>
<dbReference type="InterPro" id="IPR036259">
    <property type="entry name" value="MFS_trans_sf"/>
</dbReference>
<keyword evidence="4" id="KW-0762">Sugar transport</keyword>
<name>A0A978V565_ZIZJJ</name>
<dbReference type="Proteomes" id="UP000813462">
    <property type="component" value="Unassembled WGS sequence"/>
</dbReference>
<evidence type="ECO:0000256" key="6">
    <source>
        <dbReference type="ARBA" id="ARBA00022847"/>
    </source>
</evidence>
<feature type="transmembrane region" description="Helical" evidence="10">
    <location>
        <begin position="274"/>
        <end position="292"/>
    </location>
</feature>
<dbReference type="SUPFAM" id="SSF103473">
    <property type="entry name" value="MFS general substrate transporter"/>
    <property type="match status" value="1"/>
</dbReference>
<dbReference type="PANTHER" id="PTHR23500:SF460">
    <property type="entry name" value="SUGAR TRANSPORT PROTEIN 11"/>
    <property type="match status" value="1"/>
</dbReference>
<sequence length="485" mass="52993">MDEIQSNASKTTPITSATPTESCSTLATCDIPVVPPPSSSQVPPPSTLSKKKLAEMEIPYDYHASFAYPFAPGAARIDHKTFYNVLQACKHSLDYRTAIRTHAKLVIFGYGTYPSLLASLVSVYAQCDFVNLARKLIDQIFRCSHDLMSLNLVIETFMKVGEWILGDAKMIGGTFTGHGGGQTAFVVFAGIVAAMGGPIFGYDLGISGGVTSMEEFLNRFFPSIERSKKRESGHANAYRKFDNYLLTLFTSSLYLTPDGFLFCFISFMDFWSSHLLLGVGVGLANQSVPVYLSKMAPTKIREALNMGFRMATQLPETLNSILERSHLERGKSMLQKIHGTNNAHDELQDLIDASKAAKKQLTGINIIMFYASVLFKSLGFGNDSSLMSAVITGVVNVVATLVFSFNGGLQMIICQIAVGSMIGLRYGTNEQGSLADSKADLLLLFICAYVAAFTWSWGVPLGWLVPSEICPLKIREQLGKPSTFQ</sequence>
<keyword evidence="6" id="KW-0769">Symport</keyword>
<dbReference type="InterPro" id="IPR045262">
    <property type="entry name" value="STP/PLT_plant"/>
</dbReference>
<dbReference type="GO" id="GO:0015293">
    <property type="term" value="F:symporter activity"/>
    <property type="evidence" value="ECO:0007669"/>
    <property type="project" value="UniProtKB-KW"/>
</dbReference>
<gene>
    <name evidence="11" type="ORF">FEM48_Zijuj07G0145000</name>
</gene>
<dbReference type="AlphaFoldDB" id="A0A978V565"/>
<dbReference type="PRINTS" id="PR00171">
    <property type="entry name" value="SUGRTRNSPORT"/>
</dbReference>
<evidence type="ECO:0000256" key="3">
    <source>
        <dbReference type="ARBA" id="ARBA00022448"/>
    </source>
</evidence>
<comment type="similarity">
    <text evidence="2">Belongs to the major facilitator superfamily. Sugar transporter (TC 2.A.1.1) family.</text>
</comment>
<dbReference type="GO" id="GO:0015144">
    <property type="term" value="F:carbohydrate transmembrane transporter activity"/>
    <property type="evidence" value="ECO:0007669"/>
    <property type="project" value="InterPro"/>
</dbReference>
<evidence type="ECO:0000313" key="11">
    <source>
        <dbReference type="EMBL" id="KAH7522498.1"/>
    </source>
</evidence>
<proteinExistence type="inferred from homology"/>
<evidence type="ECO:0000256" key="7">
    <source>
        <dbReference type="ARBA" id="ARBA00022989"/>
    </source>
</evidence>
<comment type="caution">
    <text evidence="11">The sequence shown here is derived from an EMBL/GenBank/DDBJ whole genome shotgun (WGS) entry which is preliminary data.</text>
</comment>
<feature type="transmembrane region" description="Helical" evidence="10">
    <location>
        <begin position="386"/>
        <end position="405"/>
    </location>
</feature>
<keyword evidence="7 10" id="KW-1133">Transmembrane helix</keyword>
<dbReference type="GO" id="GO:0016020">
    <property type="term" value="C:membrane"/>
    <property type="evidence" value="ECO:0007669"/>
    <property type="project" value="UniProtKB-SubCell"/>
</dbReference>
<evidence type="ECO:0000256" key="8">
    <source>
        <dbReference type="ARBA" id="ARBA00023136"/>
    </source>
</evidence>
<protein>
    <submittedName>
        <fullName evidence="11">Uncharacterized protein</fullName>
    </submittedName>
</protein>
<organism evidence="11 12">
    <name type="scientific">Ziziphus jujuba var. spinosa</name>
    <dbReference type="NCBI Taxonomy" id="714518"/>
    <lineage>
        <taxon>Eukaryota</taxon>
        <taxon>Viridiplantae</taxon>
        <taxon>Streptophyta</taxon>
        <taxon>Embryophyta</taxon>
        <taxon>Tracheophyta</taxon>
        <taxon>Spermatophyta</taxon>
        <taxon>Magnoliopsida</taxon>
        <taxon>eudicotyledons</taxon>
        <taxon>Gunneridae</taxon>
        <taxon>Pentapetalae</taxon>
        <taxon>rosids</taxon>
        <taxon>fabids</taxon>
        <taxon>Rosales</taxon>
        <taxon>Rhamnaceae</taxon>
        <taxon>Paliureae</taxon>
        <taxon>Ziziphus</taxon>
    </lineage>
</organism>
<feature type="transmembrane region" description="Helical" evidence="10">
    <location>
        <begin position="361"/>
        <end position="380"/>
    </location>
</feature>
<dbReference type="EMBL" id="JAEACU010000007">
    <property type="protein sequence ID" value="KAH7522498.1"/>
    <property type="molecule type" value="Genomic_DNA"/>
</dbReference>
<accession>A0A978V565</accession>
<dbReference type="InterPro" id="IPR005828">
    <property type="entry name" value="MFS_sugar_transport-like"/>
</dbReference>
<feature type="region of interest" description="Disordered" evidence="9">
    <location>
        <begin position="1"/>
        <end position="21"/>
    </location>
</feature>
<reference evidence="11" key="1">
    <citation type="journal article" date="2021" name="Front. Plant Sci.">
        <title>Chromosome-Scale Genome Assembly for Chinese Sour Jujube and Insights Into Its Genome Evolution and Domestication Signature.</title>
        <authorList>
            <person name="Shen L.-Y."/>
            <person name="Luo H."/>
            <person name="Wang X.-L."/>
            <person name="Wang X.-M."/>
            <person name="Qiu X.-J."/>
            <person name="Liu H."/>
            <person name="Zhou S.-S."/>
            <person name="Jia K.-H."/>
            <person name="Nie S."/>
            <person name="Bao Y.-T."/>
            <person name="Zhang R.-G."/>
            <person name="Yun Q.-Z."/>
            <person name="Chai Y.-H."/>
            <person name="Lu J.-Y."/>
            <person name="Li Y."/>
            <person name="Zhao S.-W."/>
            <person name="Mao J.-F."/>
            <person name="Jia S.-G."/>
            <person name="Mao Y.-M."/>
        </authorList>
    </citation>
    <scope>NUCLEOTIDE SEQUENCE</scope>
    <source>
        <strain evidence="11">AT0</strain>
        <tissue evidence="11">Leaf</tissue>
    </source>
</reference>
<evidence type="ECO:0000256" key="9">
    <source>
        <dbReference type="SAM" id="MobiDB-lite"/>
    </source>
</evidence>
<comment type="subcellular location">
    <subcellularLocation>
        <location evidence="1">Membrane</location>
        <topology evidence="1">Multi-pass membrane protein</topology>
    </subcellularLocation>
</comment>
<keyword evidence="8 10" id="KW-0472">Membrane</keyword>
<dbReference type="Pfam" id="PF00083">
    <property type="entry name" value="Sugar_tr"/>
    <property type="match status" value="2"/>
</dbReference>
<keyword evidence="3" id="KW-0813">Transport</keyword>
<evidence type="ECO:0000256" key="5">
    <source>
        <dbReference type="ARBA" id="ARBA00022692"/>
    </source>
</evidence>
<feature type="transmembrane region" description="Helical" evidence="10">
    <location>
        <begin position="441"/>
        <end position="465"/>
    </location>
</feature>
<evidence type="ECO:0000256" key="4">
    <source>
        <dbReference type="ARBA" id="ARBA00022597"/>
    </source>
</evidence>
<dbReference type="Gene3D" id="1.20.1250.20">
    <property type="entry name" value="MFS general substrate transporter like domains"/>
    <property type="match status" value="2"/>
</dbReference>
<evidence type="ECO:0000256" key="10">
    <source>
        <dbReference type="SAM" id="Phobius"/>
    </source>
</evidence>
<keyword evidence="5 10" id="KW-0812">Transmembrane</keyword>
<evidence type="ECO:0000313" key="12">
    <source>
        <dbReference type="Proteomes" id="UP000813462"/>
    </source>
</evidence>